<evidence type="ECO:0000313" key="7">
    <source>
        <dbReference type="EMBL" id="GIM46884.1"/>
    </source>
</evidence>
<evidence type="ECO:0000256" key="1">
    <source>
        <dbReference type="ARBA" id="ARBA00005854"/>
    </source>
</evidence>
<name>A0AAV4LHA0_9BACL</name>
<dbReference type="SUPFAM" id="SSF52283">
    <property type="entry name" value="Formate/glycerate dehydrogenase catalytic domain-like"/>
    <property type="match status" value="1"/>
</dbReference>
<dbReference type="Proteomes" id="UP001057291">
    <property type="component" value="Unassembled WGS sequence"/>
</dbReference>
<evidence type="ECO:0000259" key="5">
    <source>
        <dbReference type="Pfam" id="PF00389"/>
    </source>
</evidence>
<reference evidence="7" key="1">
    <citation type="journal article" date="2023" name="Int. J. Syst. Evol. Microbiol.">
        <title>Collibacillus ludicampi gen. nov., sp. nov., a new soil bacterium of the family Alicyclobacillaceae.</title>
        <authorList>
            <person name="Jojima T."/>
            <person name="Ioku Y."/>
            <person name="Fukuta Y."/>
            <person name="Shirasaka N."/>
            <person name="Matsumura Y."/>
            <person name="Mori M."/>
        </authorList>
    </citation>
    <scope>NUCLEOTIDE SEQUENCE</scope>
    <source>
        <strain evidence="7">TP075</strain>
    </source>
</reference>
<accession>A0AAV4LHA0</accession>
<dbReference type="CDD" id="cd05300">
    <property type="entry name" value="2-Hacid_dh_1"/>
    <property type="match status" value="1"/>
</dbReference>
<dbReference type="InterPro" id="IPR036291">
    <property type="entry name" value="NAD(P)-bd_dom_sf"/>
</dbReference>
<comment type="caution">
    <text evidence="7">The sequence shown here is derived from an EMBL/GenBank/DDBJ whole genome shotgun (WGS) entry which is preliminary data.</text>
</comment>
<feature type="domain" description="D-isomer specific 2-hydroxyacid dehydrogenase NAD-binding" evidence="6">
    <location>
        <begin position="104"/>
        <end position="278"/>
    </location>
</feature>
<keyword evidence="2 4" id="KW-0560">Oxidoreductase</keyword>
<evidence type="ECO:0000256" key="3">
    <source>
        <dbReference type="ARBA" id="ARBA00023027"/>
    </source>
</evidence>
<evidence type="ECO:0000313" key="8">
    <source>
        <dbReference type="Proteomes" id="UP001057291"/>
    </source>
</evidence>
<evidence type="ECO:0000256" key="4">
    <source>
        <dbReference type="RuleBase" id="RU003719"/>
    </source>
</evidence>
<evidence type="ECO:0000259" key="6">
    <source>
        <dbReference type="Pfam" id="PF02826"/>
    </source>
</evidence>
<dbReference type="PANTHER" id="PTHR43333:SF1">
    <property type="entry name" value="D-ISOMER SPECIFIC 2-HYDROXYACID DEHYDROGENASE NAD-BINDING DOMAIN-CONTAINING PROTEIN"/>
    <property type="match status" value="1"/>
</dbReference>
<dbReference type="PROSITE" id="PS00671">
    <property type="entry name" value="D_2_HYDROXYACID_DH_3"/>
    <property type="match status" value="1"/>
</dbReference>
<dbReference type="Pfam" id="PF02826">
    <property type="entry name" value="2-Hacid_dh_C"/>
    <property type="match status" value="1"/>
</dbReference>
<dbReference type="FunFam" id="3.40.50.720:FF:000363">
    <property type="entry name" value="D-isomer specific 2-hydroxyacid dehydrogenase"/>
    <property type="match status" value="1"/>
</dbReference>
<gene>
    <name evidence="7" type="ORF">DNHGIG_24330</name>
</gene>
<protein>
    <submittedName>
        <fullName evidence="7">Glycerate dehydrogenase</fullName>
    </submittedName>
</protein>
<sequence>MVIITSCPISERHVKAIREISPVIDLRVYPSIEQAQESFADAEVLITYGEDLTPEIVKEMKRLKWIQVFSAGIEKMPLQQLEEQHVLVTNARGIHRIPLAEHVLGMMLVFAHRFHVFFDLQRTHTWDRSVRLEELYGKTVGIIGVGAIGSAIAEKAKAFQMRTMGVNTTGKSVPFVDETYPVQEMDRVLAESDYVVVIVALTPETKGFIGEREFKQMKESAIFINVSRGAVVDESALIRALKEGWIGGAALDVFVEEPLPPEHPLWSLPNCVITPHMSGRSPKYMERAQEIFRHNLNVYLHGTGEMINVIDPKKGY</sequence>
<dbReference type="GO" id="GO:0051287">
    <property type="term" value="F:NAD binding"/>
    <property type="evidence" value="ECO:0007669"/>
    <property type="project" value="InterPro"/>
</dbReference>
<dbReference type="InterPro" id="IPR006139">
    <property type="entry name" value="D-isomer_2_OHA_DH_cat_dom"/>
</dbReference>
<dbReference type="RefSeq" id="WP_282199930.1">
    <property type="nucleotide sequence ID" value="NZ_BOQE01000001.1"/>
</dbReference>
<dbReference type="AlphaFoldDB" id="A0AAV4LHA0"/>
<dbReference type="SUPFAM" id="SSF51735">
    <property type="entry name" value="NAD(P)-binding Rossmann-fold domains"/>
    <property type="match status" value="1"/>
</dbReference>
<keyword evidence="8" id="KW-1185">Reference proteome</keyword>
<dbReference type="Pfam" id="PF00389">
    <property type="entry name" value="2-Hacid_dh"/>
    <property type="match status" value="1"/>
</dbReference>
<dbReference type="Gene3D" id="3.40.50.720">
    <property type="entry name" value="NAD(P)-binding Rossmann-like Domain"/>
    <property type="match status" value="2"/>
</dbReference>
<dbReference type="InterPro" id="IPR029753">
    <property type="entry name" value="D-isomer_DH_CS"/>
</dbReference>
<comment type="similarity">
    <text evidence="1 4">Belongs to the D-isomer specific 2-hydroxyacid dehydrogenase family.</text>
</comment>
<organism evidence="7 8">
    <name type="scientific">Collibacillus ludicampi</name>
    <dbReference type="NCBI Taxonomy" id="2771369"/>
    <lineage>
        <taxon>Bacteria</taxon>
        <taxon>Bacillati</taxon>
        <taxon>Bacillota</taxon>
        <taxon>Bacilli</taxon>
        <taxon>Bacillales</taxon>
        <taxon>Alicyclobacillaceae</taxon>
        <taxon>Collibacillus</taxon>
    </lineage>
</organism>
<dbReference type="EMBL" id="BOQE01000001">
    <property type="protein sequence ID" value="GIM46884.1"/>
    <property type="molecule type" value="Genomic_DNA"/>
</dbReference>
<keyword evidence="3" id="KW-0520">NAD</keyword>
<dbReference type="InterPro" id="IPR006140">
    <property type="entry name" value="D-isomer_DH_NAD-bd"/>
</dbReference>
<feature type="domain" description="D-isomer specific 2-hydroxyacid dehydrogenase catalytic" evidence="5">
    <location>
        <begin position="4"/>
        <end position="308"/>
    </location>
</feature>
<proteinExistence type="inferred from homology"/>
<dbReference type="GO" id="GO:0016616">
    <property type="term" value="F:oxidoreductase activity, acting on the CH-OH group of donors, NAD or NADP as acceptor"/>
    <property type="evidence" value="ECO:0007669"/>
    <property type="project" value="InterPro"/>
</dbReference>
<dbReference type="PANTHER" id="PTHR43333">
    <property type="entry name" value="2-HACID_DH_C DOMAIN-CONTAINING PROTEIN"/>
    <property type="match status" value="1"/>
</dbReference>
<evidence type="ECO:0000256" key="2">
    <source>
        <dbReference type="ARBA" id="ARBA00023002"/>
    </source>
</evidence>